<evidence type="ECO:0000256" key="1">
    <source>
        <dbReference type="SAM" id="Phobius"/>
    </source>
</evidence>
<feature type="transmembrane region" description="Helical" evidence="1">
    <location>
        <begin position="83"/>
        <end position="105"/>
    </location>
</feature>
<proteinExistence type="predicted"/>
<organism evidence="2">
    <name type="scientific">viral metagenome</name>
    <dbReference type="NCBI Taxonomy" id="1070528"/>
    <lineage>
        <taxon>unclassified sequences</taxon>
        <taxon>metagenomes</taxon>
        <taxon>organismal metagenomes</taxon>
    </lineage>
</organism>
<name>A0A6C0FEP6_9ZZZZ</name>
<evidence type="ECO:0000313" key="2">
    <source>
        <dbReference type="EMBL" id="QHT38969.1"/>
    </source>
</evidence>
<dbReference type="EMBL" id="MN738838">
    <property type="protein sequence ID" value="QHT38969.1"/>
    <property type="molecule type" value="Genomic_DNA"/>
</dbReference>
<feature type="transmembrane region" description="Helical" evidence="1">
    <location>
        <begin position="155"/>
        <end position="173"/>
    </location>
</feature>
<keyword evidence="1" id="KW-1133">Transmembrane helix</keyword>
<reference evidence="2" key="1">
    <citation type="journal article" date="2020" name="Nature">
        <title>Giant virus diversity and host interactions through global metagenomics.</title>
        <authorList>
            <person name="Schulz F."/>
            <person name="Roux S."/>
            <person name="Paez-Espino D."/>
            <person name="Jungbluth S."/>
            <person name="Walsh D.A."/>
            <person name="Denef V.J."/>
            <person name="McMahon K.D."/>
            <person name="Konstantinidis K.T."/>
            <person name="Eloe-Fadrosh E.A."/>
            <person name="Kyrpides N.C."/>
            <person name="Woyke T."/>
        </authorList>
    </citation>
    <scope>NUCLEOTIDE SEQUENCE</scope>
    <source>
        <strain evidence="2">GVMAG-S-ERX556126-94</strain>
    </source>
</reference>
<protein>
    <submittedName>
        <fullName evidence="2">Uncharacterized protein</fullName>
    </submittedName>
</protein>
<accession>A0A6C0FEP6</accession>
<keyword evidence="1" id="KW-0812">Transmembrane</keyword>
<feature type="transmembrane region" description="Helical" evidence="1">
    <location>
        <begin position="126"/>
        <end position="149"/>
    </location>
</feature>
<feature type="transmembrane region" description="Helical" evidence="1">
    <location>
        <begin position="6"/>
        <end position="24"/>
    </location>
</feature>
<dbReference type="AlphaFoldDB" id="A0A6C0FEP6"/>
<keyword evidence="1" id="KW-0472">Membrane</keyword>
<feature type="transmembrane region" description="Helical" evidence="1">
    <location>
        <begin position="44"/>
        <end position="63"/>
    </location>
</feature>
<sequence length="181" mass="21335">MIKDLTFLHFLTAAVVIELFMLYLFRFTKSPFTGISINRWYDNLGWSAVILDVLSVLIGFYLAKYVYEYLVDKNYINTDYEMLKFLGLVLLVQITHDFLFYFFVIKPYPKNKNTVMDEFKRYAENVKTGAVIGDSFMYLLATPLLYLIIQKNNTNTNTFISIVCFYLIGYLIYQKPKISMK</sequence>